<evidence type="ECO:0000313" key="1">
    <source>
        <dbReference type="EMBL" id="OOO64388.1"/>
    </source>
</evidence>
<evidence type="ECO:0000313" key="2">
    <source>
        <dbReference type="Proteomes" id="UP000190256"/>
    </source>
</evidence>
<accession>A0A1S9I283</accession>
<dbReference type="RefSeq" id="WP_003496917.1">
    <property type="nucleotide sequence ID" value="NZ_MRAE01000030.1"/>
</dbReference>
<dbReference type="Proteomes" id="UP000190256">
    <property type="component" value="Unassembled WGS sequence"/>
</dbReference>
<sequence length="70" mass="8282">MKCDMSMALDIEIDLKDQLHELFLDEINGDVRPNFLLLLLEVMKITDEEIKEISECIEKERMCVHDNERS</sequence>
<proteinExistence type="predicted"/>
<organism evidence="1 2">
    <name type="scientific">Clostridium tepidum</name>
    <dbReference type="NCBI Taxonomy" id="1962263"/>
    <lineage>
        <taxon>Bacteria</taxon>
        <taxon>Bacillati</taxon>
        <taxon>Bacillota</taxon>
        <taxon>Clostridia</taxon>
        <taxon>Eubacteriales</taxon>
        <taxon>Clostridiaceae</taxon>
        <taxon>Clostridium</taxon>
    </lineage>
</organism>
<reference evidence="1 2" key="1">
    <citation type="submission" date="2016-12" db="EMBL/GenBank/DDBJ databases">
        <title>Clostridium tepidum sp. nov., a close relative of Clostridium sporogenes and Clostridium botulinum Group I.</title>
        <authorList>
            <person name="Dobritsa A.P."/>
            <person name="Kutumbaka K.K."/>
            <person name="Werner K."/>
            <person name="Wiedmann M."/>
            <person name="Asmus A."/>
            <person name="Samadpour M."/>
        </authorList>
    </citation>
    <scope>NUCLEOTIDE SEQUENCE [LARGE SCALE GENOMIC DNA]</scope>
    <source>
        <strain evidence="1 2">IEH 97212</strain>
    </source>
</reference>
<dbReference type="AlphaFoldDB" id="A0A1S9I283"/>
<name>A0A1S9I283_9CLOT</name>
<protein>
    <submittedName>
        <fullName evidence="1">Uncharacterized protein</fullName>
    </submittedName>
</protein>
<gene>
    <name evidence="1" type="ORF">BS638_10875</name>
</gene>
<comment type="caution">
    <text evidence="1">The sequence shown here is derived from an EMBL/GenBank/DDBJ whole genome shotgun (WGS) entry which is preliminary data.</text>
</comment>
<dbReference type="EMBL" id="MRAE01000030">
    <property type="protein sequence ID" value="OOO64388.1"/>
    <property type="molecule type" value="Genomic_DNA"/>
</dbReference>